<accession>A0A5B7FF47</accession>
<reference evidence="1 2" key="1">
    <citation type="submission" date="2019-05" db="EMBL/GenBank/DDBJ databases">
        <title>Another draft genome of Portunus trituberculatus and its Hox gene families provides insights of decapod evolution.</title>
        <authorList>
            <person name="Jeong J.-H."/>
            <person name="Song I."/>
            <person name="Kim S."/>
            <person name="Choi T."/>
            <person name="Kim D."/>
            <person name="Ryu S."/>
            <person name="Kim W."/>
        </authorList>
    </citation>
    <scope>NUCLEOTIDE SEQUENCE [LARGE SCALE GENOMIC DNA]</scope>
    <source>
        <tissue evidence="1">Muscle</tissue>
    </source>
</reference>
<dbReference type="Proteomes" id="UP000324222">
    <property type="component" value="Unassembled WGS sequence"/>
</dbReference>
<dbReference type="AlphaFoldDB" id="A0A5B7FF47"/>
<evidence type="ECO:0000313" key="1">
    <source>
        <dbReference type="EMBL" id="MPC45122.1"/>
    </source>
</evidence>
<keyword evidence="2" id="KW-1185">Reference proteome</keyword>
<name>A0A5B7FF47_PORTR</name>
<proteinExistence type="predicted"/>
<gene>
    <name evidence="1" type="ORF">E2C01_038807</name>
</gene>
<organism evidence="1 2">
    <name type="scientific">Portunus trituberculatus</name>
    <name type="common">Swimming crab</name>
    <name type="synonym">Neptunus trituberculatus</name>
    <dbReference type="NCBI Taxonomy" id="210409"/>
    <lineage>
        <taxon>Eukaryota</taxon>
        <taxon>Metazoa</taxon>
        <taxon>Ecdysozoa</taxon>
        <taxon>Arthropoda</taxon>
        <taxon>Crustacea</taxon>
        <taxon>Multicrustacea</taxon>
        <taxon>Malacostraca</taxon>
        <taxon>Eumalacostraca</taxon>
        <taxon>Eucarida</taxon>
        <taxon>Decapoda</taxon>
        <taxon>Pleocyemata</taxon>
        <taxon>Brachyura</taxon>
        <taxon>Eubrachyura</taxon>
        <taxon>Portunoidea</taxon>
        <taxon>Portunidae</taxon>
        <taxon>Portuninae</taxon>
        <taxon>Portunus</taxon>
    </lineage>
</organism>
<protein>
    <submittedName>
        <fullName evidence="1">Uncharacterized protein</fullName>
    </submittedName>
</protein>
<sequence length="114" mass="13163">MRLSPMNTCKPEVLVSFHRCLKPILQHGRFRYHCMPQLSLSHALPYCRVTTLSALTHHRKHWLSLSIPACIISNLTNLEAPVTTSPPKAQRNPPHSCSRKEMLELTYYSRRTKT</sequence>
<evidence type="ECO:0000313" key="2">
    <source>
        <dbReference type="Proteomes" id="UP000324222"/>
    </source>
</evidence>
<dbReference type="EMBL" id="VSRR010006579">
    <property type="protein sequence ID" value="MPC45122.1"/>
    <property type="molecule type" value="Genomic_DNA"/>
</dbReference>
<comment type="caution">
    <text evidence="1">The sequence shown here is derived from an EMBL/GenBank/DDBJ whole genome shotgun (WGS) entry which is preliminary data.</text>
</comment>